<accession>A0ABX8BBQ5</accession>
<dbReference type="PANTHER" id="PTHR14239">
    <property type="entry name" value="DUDULIN-RELATED"/>
    <property type="match status" value="1"/>
</dbReference>
<dbReference type="Gene3D" id="3.40.50.720">
    <property type="entry name" value="NAD(P)-binding Rossmann-like Domain"/>
    <property type="match status" value="1"/>
</dbReference>
<feature type="domain" description="Pyrroline-5-carboxylate reductase catalytic N-terminal" evidence="2">
    <location>
        <begin position="2"/>
        <end position="94"/>
    </location>
</feature>
<reference evidence="3 4" key="1">
    <citation type="submission" date="2021-03" db="EMBL/GenBank/DDBJ databases">
        <title>Genomic and phenotypic characterization of Chloracidobacterium isolates provides evidence for multiple species.</title>
        <authorList>
            <person name="Saini M.K."/>
            <person name="Costas A.M.G."/>
            <person name="Tank M."/>
            <person name="Bryant D.A."/>
        </authorList>
    </citation>
    <scope>NUCLEOTIDE SEQUENCE [LARGE SCALE GENOMIC DNA]</scope>
    <source>
        <strain evidence="3 4">BV2-C</strain>
    </source>
</reference>
<dbReference type="Pfam" id="PF03807">
    <property type="entry name" value="F420_oxidored"/>
    <property type="match status" value="1"/>
</dbReference>
<proteinExistence type="predicted"/>
<dbReference type="InterPro" id="IPR028939">
    <property type="entry name" value="P5C_Rdtase_cat_N"/>
</dbReference>
<dbReference type="Proteomes" id="UP000676506">
    <property type="component" value="Chromosome 2"/>
</dbReference>
<sequence>MKIAFIGYGQVGAPLADHLQRLGHHITLAANDPNSESVKKALTKNANLKVAAPRVAVSDAEVVFLATPFQANEAALKAVADEIRGKILIDCTNPVGANLSHGLNSVQSGSEMVQALVPYTNVVKAFTIYGFENFEDSSYPGYNVKPAMMYCGKDSAAKETVGELIAQLGWHPLDVGGLEQALHLEHMTLLWVRMVRIMGHSPNLVWAALFR</sequence>
<dbReference type="EMBL" id="CP072649">
    <property type="protein sequence ID" value="QUW04129.1"/>
    <property type="molecule type" value="Genomic_DNA"/>
</dbReference>
<protein>
    <submittedName>
        <fullName evidence="3">NADPH-dependent F420 reductase</fullName>
    </submittedName>
</protein>
<name>A0ABX8BBQ5_9BACT</name>
<evidence type="ECO:0000256" key="1">
    <source>
        <dbReference type="ARBA" id="ARBA00023002"/>
    </source>
</evidence>
<evidence type="ECO:0000313" key="4">
    <source>
        <dbReference type="Proteomes" id="UP000676506"/>
    </source>
</evidence>
<evidence type="ECO:0000259" key="2">
    <source>
        <dbReference type="Pfam" id="PF03807"/>
    </source>
</evidence>
<dbReference type="RefSeq" id="WP_211430018.1">
    <property type="nucleotide sequence ID" value="NZ_CP072649.1"/>
</dbReference>
<keyword evidence="4" id="KW-1185">Reference proteome</keyword>
<keyword evidence="1" id="KW-0560">Oxidoreductase</keyword>
<dbReference type="SUPFAM" id="SSF51735">
    <property type="entry name" value="NAD(P)-binding Rossmann-fold domains"/>
    <property type="match status" value="1"/>
</dbReference>
<dbReference type="InterPro" id="IPR051267">
    <property type="entry name" value="STEAP_metalloreductase"/>
</dbReference>
<evidence type="ECO:0000313" key="3">
    <source>
        <dbReference type="EMBL" id="QUW04129.1"/>
    </source>
</evidence>
<dbReference type="PANTHER" id="PTHR14239:SF10">
    <property type="entry name" value="REDUCTASE"/>
    <property type="match status" value="1"/>
</dbReference>
<gene>
    <name evidence="3" type="ORF">J8C06_13870</name>
</gene>
<organism evidence="3 4">
    <name type="scientific">Chloracidobacterium validum</name>
    <dbReference type="NCBI Taxonomy" id="2821543"/>
    <lineage>
        <taxon>Bacteria</taxon>
        <taxon>Pseudomonadati</taxon>
        <taxon>Acidobacteriota</taxon>
        <taxon>Terriglobia</taxon>
        <taxon>Terriglobales</taxon>
        <taxon>Acidobacteriaceae</taxon>
        <taxon>Chloracidobacterium</taxon>
    </lineage>
</organism>
<dbReference type="InterPro" id="IPR036291">
    <property type="entry name" value="NAD(P)-bd_dom_sf"/>
</dbReference>